<gene>
    <name evidence="1" type="ORF">BB560_004506</name>
</gene>
<reference evidence="1 2" key="1">
    <citation type="journal article" date="2018" name="MBio">
        <title>Comparative Genomics Reveals the Core Gene Toolbox for the Fungus-Insect Symbiosis.</title>
        <authorList>
            <person name="Wang Y."/>
            <person name="Stata M."/>
            <person name="Wang W."/>
            <person name="Stajich J.E."/>
            <person name="White M.M."/>
            <person name="Moncalvo J.M."/>
        </authorList>
    </citation>
    <scope>NUCLEOTIDE SEQUENCE [LARGE SCALE GENOMIC DNA]</scope>
    <source>
        <strain evidence="1 2">SC-DP-2</strain>
    </source>
</reference>
<protein>
    <submittedName>
        <fullName evidence="1">Uncharacterized protein</fullName>
    </submittedName>
</protein>
<proteinExistence type="predicted"/>
<feature type="non-terminal residue" evidence="1">
    <location>
        <position position="1"/>
    </location>
</feature>
<organism evidence="1 2">
    <name type="scientific">Smittium megazygosporum</name>
    <dbReference type="NCBI Taxonomy" id="133381"/>
    <lineage>
        <taxon>Eukaryota</taxon>
        <taxon>Fungi</taxon>
        <taxon>Fungi incertae sedis</taxon>
        <taxon>Zoopagomycota</taxon>
        <taxon>Kickxellomycotina</taxon>
        <taxon>Harpellomycetes</taxon>
        <taxon>Harpellales</taxon>
        <taxon>Legeriomycetaceae</taxon>
        <taxon>Smittium</taxon>
    </lineage>
</organism>
<sequence length="161" mass="17863">HIRNTPYTKSKQSRQGLKVTHEDSNLCIWSNSSNLGKYVVNMDLVCLSEQKGFDGISEYPLDQDSFASNNSSSNKAVSTGMSITSPCNSGLAYSSQNFTEESNKAPSENYNHCSSLVTPPNNSREVRNVPEELVVNFVELEATKKKLEASELSLRLLMDMM</sequence>
<dbReference type="AlphaFoldDB" id="A0A2T9Z934"/>
<evidence type="ECO:0000313" key="1">
    <source>
        <dbReference type="EMBL" id="PVV01090.1"/>
    </source>
</evidence>
<accession>A0A2T9Z934</accession>
<keyword evidence="2" id="KW-1185">Reference proteome</keyword>
<dbReference type="EMBL" id="MBFS01001384">
    <property type="protein sequence ID" value="PVV01090.1"/>
    <property type="molecule type" value="Genomic_DNA"/>
</dbReference>
<comment type="caution">
    <text evidence="1">The sequence shown here is derived from an EMBL/GenBank/DDBJ whole genome shotgun (WGS) entry which is preliminary data.</text>
</comment>
<name>A0A2T9Z934_9FUNG</name>
<evidence type="ECO:0000313" key="2">
    <source>
        <dbReference type="Proteomes" id="UP000245609"/>
    </source>
</evidence>
<dbReference type="Proteomes" id="UP000245609">
    <property type="component" value="Unassembled WGS sequence"/>
</dbReference>